<proteinExistence type="predicted"/>
<name>A0A165M920_PELLU</name>
<dbReference type="InterPro" id="IPR001763">
    <property type="entry name" value="Rhodanese-like_dom"/>
</dbReference>
<dbReference type="Gene3D" id="3.40.250.10">
    <property type="entry name" value="Rhodanese-like domain"/>
    <property type="match status" value="1"/>
</dbReference>
<dbReference type="PANTHER" id="PTHR44086">
    <property type="entry name" value="THIOSULFATE SULFURTRANSFERASE RDL2, MITOCHONDRIAL-RELATED"/>
    <property type="match status" value="1"/>
</dbReference>
<comment type="caution">
    <text evidence="2">The sequence shown here is derived from an EMBL/GenBank/DDBJ whole genome shotgun (WGS) entry which is preliminary data.</text>
</comment>
<sequence length="157" mass="17802">MPTFSELVEECLRDVREIMPWTLVERMEKNSNLLILDVRESYEYAAMHIEGSVSVPRGILEAACEWGYEDTLPELACGREREIVVVCRSGRRSVLAAHSMQRLGFQSVVSLRTGLRGWNDYEEPLVHADGSVVGTDDADIFFLSRVRAEQMPPKDRG</sequence>
<dbReference type="EMBL" id="LVWG01000016">
    <property type="protein sequence ID" value="KZK74958.1"/>
    <property type="molecule type" value="Genomic_DNA"/>
</dbReference>
<dbReference type="CDD" id="cd00158">
    <property type="entry name" value="RHOD"/>
    <property type="match status" value="1"/>
</dbReference>
<gene>
    <name evidence="2" type="ORF">A3K90_00310</name>
</gene>
<dbReference type="PROSITE" id="PS50206">
    <property type="entry name" value="RHODANESE_3"/>
    <property type="match status" value="1"/>
</dbReference>
<dbReference type="PANTHER" id="PTHR44086:SF13">
    <property type="entry name" value="THIOSULFATE SULFURTRANSFERASE PSPE"/>
    <property type="match status" value="1"/>
</dbReference>
<reference evidence="2 3" key="1">
    <citation type="submission" date="2016-03" db="EMBL/GenBank/DDBJ databases">
        <title>Speciation and ecological success in dimly lit waters: horizontal gene transfer in a green sulfur bacteria bloom unveiled by metagenomic assembly.</title>
        <authorList>
            <person name="Llorens-Mares T."/>
            <person name="Liu Z."/>
            <person name="Allen L.Z."/>
            <person name="Rusch D.B."/>
            <person name="Craig M.T."/>
            <person name="Dupont C.L."/>
            <person name="Bryant D.A."/>
            <person name="Casamayor E.O."/>
        </authorList>
    </citation>
    <scope>NUCLEOTIDE SEQUENCE [LARGE SCALE GENOMIC DNA]</scope>
    <source>
        <strain evidence="2">CIII</strain>
    </source>
</reference>
<dbReference type="AlphaFoldDB" id="A0A165M920"/>
<feature type="domain" description="Rhodanese" evidence="1">
    <location>
        <begin position="29"/>
        <end position="127"/>
    </location>
</feature>
<dbReference type="GO" id="GO:0004792">
    <property type="term" value="F:thiosulfate-cyanide sulfurtransferase activity"/>
    <property type="evidence" value="ECO:0007669"/>
    <property type="project" value="TreeGrafter"/>
</dbReference>
<dbReference type="Proteomes" id="UP000076481">
    <property type="component" value="Unassembled WGS sequence"/>
</dbReference>
<dbReference type="Pfam" id="PF00581">
    <property type="entry name" value="Rhodanese"/>
    <property type="match status" value="1"/>
</dbReference>
<evidence type="ECO:0000313" key="2">
    <source>
        <dbReference type="EMBL" id="KZK74958.1"/>
    </source>
</evidence>
<evidence type="ECO:0000313" key="3">
    <source>
        <dbReference type="Proteomes" id="UP000076481"/>
    </source>
</evidence>
<organism evidence="2 3">
    <name type="scientific">Pelodictyon luteolum</name>
    <dbReference type="NCBI Taxonomy" id="1100"/>
    <lineage>
        <taxon>Bacteria</taxon>
        <taxon>Pseudomonadati</taxon>
        <taxon>Chlorobiota</taxon>
        <taxon>Chlorobiia</taxon>
        <taxon>Chlorobiales</taxon>
        <taxon>Chlorobiaceae</taxon>
        <taxon>Chlorobium/Pelodictyon group</taxon>
        <taxon>Pelodictyon</taxon>
    </lineage>
</organism>
<dbReference type="SUPFAM" id="SSF52821">
    <property type="entry name" value="Rhodanese/Cell cycle control phosphatase"/>
    <property type="match status" value="1"/>
</dbReference>
<dbReference type="RefSeq" id="WP_303680898.1">
    <property type="nucleotide sequence ID" value="NZ_LVWG01000016.1"/>
</dbReference>
<protein>
    <submittedName>
        <fullName evidence="2">Sulfurtransferase</fullName>
    </submittedName>
</protein>
<dbReference type="InterPro" id="IPR036873">
    <property type="entry name" value="Rhodanese-like_dom_sf"/>
</dbReference>
<keyword evidence="2" id="KW-0808">Transferase</keyword>
<accession>A0A165M920</accession>
<evidence type="ECO:0000259" key="1">
    <source>
        <dbReference type="PROSITE" id="PS50206"/>
    </source>
</evidence>
<dbReference type="SMART" id="SM00450">
    <property type="entry name" value="RHOD"/>
    <property type="match status" value="1"/>
</dbReference>